<dbReference type="AlphaFoldDB" id="A0A1I7NBJ7"/>
<dbReference type="Pfam" id="PF21601">
    <property type="entry name" value="GldM_2nd"/>
    <property type="match status" value="1"/>
</dbReference>
<dbReference type="STRING" id="1393122.SAMN05660895_1217"/>
<evidence type="ECO:0000259" key="1">
    <source>
        <dbReference type="Pfam" id="PF12080"/>
    </source>
</evidence>
<feature type="domain" description="Gliding motility-associated protein GldM N-terminal" evidence="2">
    <location>
        <begin position="30"/>
        <end position="216"/>
    </location>
</feature>
<dbReference type="Pfam" id="PF12080">
    <property type="entry name" value="GldM_4th"/>
    <property type="match status" value="1"/>
</dbReference>
<dbReference type="InterPro" id="IPR019859">
    <property type="entry name" value="Motility-assoc_prot_GldM"/>
</dbReference>
<reference evidence="6" key="1">
    <citation type="submission" date="2016-10" db="EMBL/GenBank/DDBJ databases">
        <authorList>
            <person name="Varghese N."/>
            <person name="Submissions S."/>
        </authorList>
    </citation>
    <scope>NUCLEOTIDE SEQUENCE [LARGE SCALE GENOMIC DNA]</scope>
    <source>
        <strain evidence="6">DSM 14807</strain>
    </source>
</reference>
<protein>
    <submittedName>
        <fullName evidence="5">Gliding motility-associated protein GldM</fullName>
    </submittedName>
</protein>
<dbReference type="OrthoDB" id="1490890at2"/>
<dbReference type="Pfam" id="PF12081">
    <property type="entry name" value="GldM_1st"/>
    <property type="match status" value="1"/>
</dbReference>
<dbReference type="InterPro" id="IPR048406">
    <property type="entry name" value="GldM_Ig-like-2"/>
</dbReference>
<dbReference type="Pfam" id="PF21602">
    <property type="entry name" value="GldM_3rd"/>
    <property type="match status" value="1"/>
</dbReference>
<keyword evidence="6" id="KW-1185">Reference proteome</keyword>
<dbReference type="Proteomes" id="UP000199537">
    <property type="component" value="Unassembled WGS sequence"/>
</dbReference>
<evidence type="ECO:0000259" key="4">
    <source>
        <dbReference type="Pfam" id="PF21602"/>
    </source>
</evidence>
<name>A0A1I7NBJ7_9BACT</name>
<feature type="domain" description="Gliding motility-associated protein GldM second immunoglobulin-like" evidence="4">
    <location>
        <begin position="319"/>
        <end position="400"/>
    </location>
</feature>
<dbReference type="RefSeq" id="WP_092458952.1">
    <property type="nucleotide sequence ID" value="NZ_FPCJ01000001.1"/>
</dbReference>
<gene>
    <name evidence="5" type="ORF">SAMN05660895_1217</name>
</gene>
<evidence type="ECO:0000313" key="5">
    <source>
        <dbReference type="EMBL" id="SFV31953.1"/>
    </source>
</evidence>
<proteinExistence type="predicted"/>
<evidence type="ECO:0000313" key="6">
    <source>
        <dbReference type="Proteomes" id="UP000199537"/>
    </source>
</evidence>
<dbReference type="InterPro" id="IPR022719">
    <property type="entry name" value="Motility-assoc_prot_GldM_C"/>
</dbReference>
<dbReference type="InterPro" id="IPR022720">
    <property type="entry name" value="Motility-assoc_prot_GldM_N"/>
</dbReference>
<dbReference type="InterPro" id="IPR048405">
    <property type="entry name" value="GldM_Ig-like-1"/>
</dbReference>
<dbReference type="EMBL" id="FPCJ01000001">
    <property type="protein sequence ID" value="SFV31953.1"/>
    <property type="molecule type" value="Genomic_DNA"/>
</dbReference>
<feature type="domain" description="Gliding motility-associated protein GldM first immunoglobulin-like" evidence="3">
    <location>
        <begin position="220"/>
        <end position="315"/>
    </location>
</feature>
<dbReference type="NCBIfam" id="TIGR03517">
    <property type="entry name" value="GldM_gliding"/>
    <property type="match status" value="1"/>
</dbReference>
<evidence type="ECO:0000259" key="2">
    <source>
        <dbReference type="Pfam" id="PF12081"/>
    </source>
</evidence>
<accession>A0A1I7NBJ7</accession>
<feature type="domain" description="Gliding motility-associated protein GldM C-terminal" evidence="1">
    <location>
        <begin position="403"/>
        <end position="510"/>
    </location>
</feature>
<evidence type="ECO:0000259" key="3">
    <source>
        <dbReference type="Pfam" id="PF21601"/>
    </source>
</evidence>
<organism evidence="5 6">
    <name type="scientific">Thermoflavifilum thermophilum</name>
    <dbReference type="NCBI Taxonomy" id="1393122"/>
    <lineage>
        <taxon>Bacteria</taxon>
        <taxon>Pseudomonadati</taxon>
        <taxon>Bacteroidota</taxon>
        <taxon>Chitinophagia</taxon>
        <taxon>Chitinophagales</taxon>
        <taxon>Chitinophagaceae</taxon>
        <taxon>Thermoflavifilum</taxon>
    </lineage>
</organism>
<sequence length="510" mass="55658">MALPKEPRQKMINLMYLVLMAMLALNVSAEILNAFKTVNESITNSNNAITQKNNLVYQQFEKQLSIDPERVRPIKEKADQVKILCEQMNLYIDSLKKVIIRESGGLNDSGEIKDMSNLDAPSRVMENQGQGPILEKKIETLRQQLLSMYDNPVEREEVAQILPLKIEMPKKTIDNKKTWTQVNFEMVPTIAAITILSKIQNDVKNSEAQVIDDLFKKIGQQEFVFDTYKPLISANAGYVIAGQKYEAQIMLGAYSSTINPTITVNGQPIPVQNGVGTFSTVASGVGLHTYNVAISLKDQSGQIKTYTATAEYMVGAPAVSVSADKMNVLYIGVDNPISVAVAGVPAEKVSATISGPGSLIKSGPGKYIARVSAVGTVTVNVSAEFDGQVRPMGSMEFRTKRIPDPVAEVAGSKGGTLSAAVFKVQKGVAAVLENFDFDAKFVVTSFTIGFDGAGFSDYIEASSNSAYFTEEIERYIQRCRPGTRVFIDNIHARGPDGTTRLLPPISFKLN</sequence>